<reference evidence="1" key="1">
    <citation type="submission" date="2023-03" db="EMBL/GenBank/DDBJ databases">
        <title>Massive genome expansion in bonnet fungi (Mycena s.s.) driven by repeated elements and novel gene families across ecological guilds.</title>
        <authorList>
            <consortium name="Lawrence Berkeley National Laboratory"/>
            <person name="Harder C.B."/>
            <person name="Miyauchi S."/>
            <person name="Viragh M."/>
            <person name="Kuo A."/>
            <person name="Thoen E."/>
            <person name="Andreopoulos B."/>
            <person name="Lu D."/>
            <person name="Skrede I."/>
            <person name="Drula E."/>
            <person name="Henrissat B."/>
            <person name="Morin E."/>
            <person name="Kohler A."/>
            <person name="Barry K."/>
            <person name="LaButti K."/>
            <person name="Morin E."/>
            <person name="Salamov A."/>
            <person name="Lipzen A."/>
            <person name="Mereny Z."/>
            <person name="Hegedus B."/>
            <person name="Baldrian P."/>
            <person name="Stursova M."/>
            <person name="Weitz H."/>
            <person name="Taylor A."/>
            <person name="Grigoriev I.V."/>
            <person name="Nagy L.G."/>
            <person name="Martin F."/>
            <person name="Kauserud H."/>
        </authorList>
    </citation>
    <scope>NUCLEOTIDE SEQUENCE</scope>
    <source>
        <strain evidence="1">CBHHK173m</strain>
    </source>
</reference>
<keyword evidence="2" id="KW-1185">Reference proteome</keyword>
<comment type="caution">
    <text evidence="1">The sequence shown here is derived from an EMBL/GenBank/DDBJ whole genome shotgun (WGS) entry which is preliminary data.</text>
</comment>
<proteinExistence type="predicted"/>
<evidence type="ECO:0000313" key="2">
    <source>
        <dbReference type="Proteomes" id="UP001222325"/>
    </source>
</evidence>
<accession>A0AAD6XMK7</accession>
<protein>
    <submittedName>
        <fullName evidence="1">Uncharacterized protein</fullName>
    </submittedName>
</protein>
<organism evidence="1 2">
    <name type="scientific">Mycena belliarum</name>
    <dbReference type="NCBI Taxonomy" id="1033014"/>
    <lineage>
        <taxon>Eukaryota</taxon>
        <taxon>Fungi</taxon>
        <taxon>Dikarya</taxon>
        <taxon>Basidiomycota</taxon>
        <taxon>Agaricomycotina</taxon>
        <taxon>Agaricomycetes</taxon>
        <taxon>Agaricomycetidae</taxon>
        <taxon>Agaricales</taxon>
        <taxon>Marasmiineae</taxon>
        <taxon>Mycenaceae</taxon>
        <taxon>Mycena</taxon>
    </lineage>
</organism>
<dbReference type="EMBL" id="JARJCN010000024">
    <property type="protein sequence ID" value="KAJ7089196.1"/>
    <property type="molecule type" value="Genomic_DNA"/>
</dbReference>
<dbReference type="Proteomes" id="UP001222325">
    <property type="component" value="Unassembled WGS sequence"/>
</dbReference>
<evidence type="ECO:0000313" key="1">
    <source>
        <dbReference type="EMBL" id="KAJ7089196.1"/>
    </source>
</evidence>
<sequence length="191" mass="21106">MHPIRGTIGKGTCPGPNFELVLWALNKLAWQLSQLMLPLLTVNSPARATISGFQLPVTPRQHVILADPSGRPRFWVSSHGVSVPDSGFWSLHACRLENPQSAPQHDIVCASSRTLATRSPPRNFIQYSGFTQAAPSRHVSSRLSRAPSIPPRWQRASIYTIPDVFDASALARLNLAAVLMRLTRRPRCLTD</sequence>
<gene>
    <name evidence="1" type="ORF">B0H15DRAFT_800553</name>
</gene>
<name>A0AAD6XMK7_9AGAR</name>
<dbReference type="AlphaFoldDB" id="A0AAD6XMK7"/>